<comment type="catalytic activity">
    <reaction evidence="21">
        <text>dodecan-1-ol + reduced [NADPH--hemoprotein reductase] + O2 = 1,4-dodecanediol + oxidized [NADPH--hemoprotein reductase] + H2O + H(+)</text>
        <dbReference type="Rhea" id="RHEA:76763"/>
        <dbReference type="Rhea" id="RHEA-COMP:11964"/>
        <dbReference type="Rhea" id="RHEA-COMP:11965"/>
        <dbReference type="ChEBI" id="CHEBI:15377"/>
        <dbReference type="ChEBI" id="CHEBI:15378"/>
        <dbReference type="ChEBI" id="CHEBI:15379"/>
        <dbReference type="ChEBI" id="CHEBI:28878"/>
        <dbReference type="ChEBI" id="CHEBI:57618"/>
        <dbReference type="ChEBI" id="CHEBI:58210"/>
        <dbReference type="ChEBI" id="CHEBI:195422"/>
    </reaction>
    <physiologicalReaction direction="left-to-right" evidence="21">
        <dbReference type="Rhea" id="RHEA:76764"/>
    </physiologicalReaction>
</comment>
<name>A0A9W9NFM5_PENCI</name>
<dbReference type="FunFam" id="1.10.630.10:FF:000040">
    <property type="entry name" value="Bifunctional cytochrome P450/NADPH--P450 reductase"/>
    <property type="match status" value="1"/>
</dbReference>
<evidence type="ECO:0000256" key="5">
    <source>
        <dbReference type="ARBA" id="ARBA00012109"/>
    </source>
</evidence>
<dbReference type="EC" id="1.6.2.4" evidence="17"/>
<dbReference type="InterPro" id="IPR050121">
    <property type="entry name" value="Cytochrome_P450_monoxygenase"/>
</dbReference>
<comment type="catalytic activity">
    <reaction evidence="18">
        <text>an organic molecule + reduced [NADPH--hemoprotein reductase] + O2 = an alcohol + oxidized [NADPH--hemoprotein reductase] + H2O + H(+)</text>
        <dbReference type="Rhea" id="RHEA:17149"/>
        <dbReference type="Rhea" id="RHEA-COMP:11964"/>
        <dbReference type="Rhea" id="RHEA-COMP:11965"/>
        <dbReference type="ChEBI" id="CHEBI:15377"/>
        <dbReference type="ChEBI" id="CHEBI:15378"/>
        <dbReference type="ChEBI" id="CHEBI:15379"/>
        <dbReference type="ChEBI" id="CHEBI:30879"/>
        <dbReference type="ChEBI" id="CHEBI:57618"/>
        <dbReference type="ChEBI" id="CHEBI:58210"/>
        <dbReference type="ChEBI" id="CHEBI:142491"/>
        <dbReference type="EC" id="1.14.14.1"/>
    </reaction>
</comment>
<keyword evidence="28" id="KW-0812">Transmembrane</keyword>
<dbReference type="OrthoDB" id="1470350at2759"/>
<dbReference type="EMBL" id="JAPQKT010000010">
    <property type="protein sequence ID" value="KAJ5217883.1"/>
    <property type="molecule type" value="Genomic_DNA"/>
</dbReference>
<dbReference type="GO" id="GO:0016712">
    <property type="term" value="F:oxidoreductase activity, acting on paired donors, with incorporation or reduction of molecular oxygen, reduced flavin or flavoprotein as one donor, and incorporation of one atom of oxygen"/>
    <property type="evidence" value="ECO:0007669"/>
    <property type="project" value="UniProtKB-EC"/>
</dbReference>
<keyword evidence="6" id="KW-0813">Transport</keyword>
<evidence type="ECO:0000256" key="7">
    <source>
        <dbReference type="ARBA" id="ARBA00022617"/>
    </source>
</evidence>
<comment type="catalytic activity">
    <reaction evidence="22">
        <text>dodecanoate + reduced [NADPH--hemoprotein reductase] + O2 = 5-hydroxydodecanoate + oxidized [NADPH--hemoprotein reductase] + H2O + H(+)</text>
        <dbReference type="Rhea" id="RHEA:76723"/>
        <dbReference type="Rhea" id="RHEA-COMP:11964"/>
        <dbReference type="Rhea" id="RHEA-COMP:11965"/>
        <dbReference type="ChEBI" id="CHEBI:15377"/>
        <dbReference type="ChEBI" id="CHEBI:15378"/>
        <dbReference type="ChEBI" id="CHEBI:15379"/>
        <dbReference type="ChEBI" id="CHEBI:18262"/>
        <dbReference type="ChEBI" id="CHEBI:57618"/>
        <dbReference type="ChEBI" id="CHEBI:58210"/>
        <dbReference type="ChEBI" id="CHEBI:195418"/>
    </reaction>
    <physiologicalReaction direction="left-to-right" evidence="22">
        <dbReference type="Rhea" id="RHEA:76724"/>
    </physiologicalReaction>
</comment>
<evidence type="ECO:0000256" key="10">
    <source>
        <dbReference type="ARBA" id="ARBA00022723"/>
    </source>
</evidence>
<protein>
    <recommendedName>
        <fullName evidence="24">Self-sufficient cytochrome P450 monooxygenase CYP505E4</fullName>
        <ecNumber evidence="5">1.14.14.1</ecNumber>
        <ecNumber evidence="17">1.6.2.4</ecNumber>
    </recommendedName>
    <alternativeName>
        <fullName evidence="25">Bifunctional cytochrome P450/NADPH--P450 reductase CYP505E4</fullName>
    </alternativeName>
</protein>
<evidence type="ECO:0000313" key="30">
    <source>
        <dbReference type="Proteomes" id="UP001147733"/>
    </source>
</evidence>
<evidence type="ECO:0000256" key="26">
    <source>
        <dbReference type="PIRSR" id="PIRSR602401-1"/>
    </source>
</evidence>
<keyword evidence="14 27" id="KW-0560">Oxidoreductase</keyword>
<comment type="catalytic activity">
    <reaction evidence="20">
        <text>dodecan-1-ol + reduced [NADPH--hemoprotein reductase] + O2 = 1,5-dodecanediol + oxidized [NADPH--hemoprotein reductase] + H2O + H(+)</text>
        <dbReference type="Rhea" id="RHEA:76759"/>
        <dbReference type="Rhea" id="RHEA-COMP:11964"/>
        <dbReference type="Rhea" id="RHEA-COMP:11965"/>
        <dbReference type="ChEBI" id="CHEBI:15377"/>
        <dbReference type="ChEBI" id="CHEBI:15378"/>
        <dbReference type="ChEBI" id="CHEBI:15379"/>
        <dbReference type="ChEBI" id="CHEBI:28878"/>
        <dbReference type="ChEBI" id="CHEBI:57618"/>
        <dbReference type="ChEBI" id="CHEBI:58210"/>
        <dbReference type="ChEBI" id="CHEBI:195414"/>
    </reaction>
    <physiologicalReaction direction="left-to-right" evidence="20">
        <dbReference type="Rhea" id="RHEA:76760"/>
    </physiologicalReaction>
</comment>
<evidence type="ECO:0000256" key="27">
    <source>
        <dbReference type="RuleBase" id="RU000461"/>
    </source>
</evidence>
<evidence type="ECO:0000256" key="6">
    <source>
        <dbReference type="ARBA" id="ARBA00022448"/>
    </source>
</evidence>
<dbReference type="GO" id="GO:0003958">
    <property type="term" value="F:NADPH-hemoprotein reductase activity"/>
    <property type="evidence" value="ECO:0007669"/>
    <property type="project" value="UniProtKB-EC"/>
</dbReference>
<evidence type="ECO:0000256" key="18">
    <source>
        <dbReference type="ARBA" id="ARBA00047827"/>
    </source>
</evidence>
<comment type="cofactor">
    <cofactor evidence="3">
        <name>FAD</name>
        <dbReference type="ChEBI" id="CHEBI:57692"/>
    </cofactor>
</comment>
<evidence type="ECO:0000256" key="4">
    <source>
        <dbReference type="ARBA" id="ARBA00010018"/>
    </source>
</evidence>
<dbReference type="PANTHER" id="PTHR24305">
    <property type="entry name" value="CYTOCHROME P450"/>
    <property type="match status" value="1"/>
</dbReference>
<evidence type="ECO:0000256" key="17">
    <source>
        <dbReference type="ARBA" id="ARBA00023797"/>
    </source>
</evidence>
<comment type="catalytic activity">
    <reaction evidence="23">
        <text>dodecan-1-ol + reduced [NADPH--hemoprotein reductase] + O2 = 1,6-dodecanediol + oxidized [NADPH--hemoprotein reductase] + H2O + H(+)</text>
        <dbReference type="Rhea" id="RHEA:76779"/>
        <dbReference type="Rhea" id="RHEA-COMP:11964"/>
        <dbReference type="Rhea" id="RHEA-COMP:11965"/>
        <dbReference type="ChEBI" id="CHEBI:15377"/>
        <dbReference type="ChEBI" id="CHEBI:15378"/>
        <dbReference type="ChEBI" id="CHEBI:15379"/>
        <dbReference type="ChEBI" id="CHEBI:28878"/>
        <dbReference type="ChEBI" id="CHEBI:57618"/>
        <dbReference type="ChEBI" id="CHEBI:58210"/>
        <dbReference type="ChEBI" id="CHEBI:195445"/>
    </reaction>
    <physiologicalReaction direction="left-to-right" evidence="23">
        <dbReference type="Rhea" id="RHEA:76780"/>
    </physiologicalReaction>
</comment>
<organism evidence="29 30">
    <name type="scientific">Penicillium citrinum</name>
    <dbReference type="NCBI Taxonomy" id="5077"/>
    <lineage>
        <taxon>Eukaryota</taxon>
        <taxon>Fungi</taxon>
        <taxon>Dikarya</taxon>
        <taxon>Ascomycota</taxon>
        <taxon>Pezizomycotina</taxon>
        <taxon>Eurotiomycetes</taxon>
        <taxon>Eurotiomycetidae</taxon>
        <taxon>Eurotiales</taxon>
        <taxon>Aspergillaceae</taxon>
        <taxon>Penicillium</taxon>
    </lineage>
</organism>
<gene>
    <name evidence="29" type="ORF">N7469_011508</name>
</gene>
<evidence type="ECO:0000256" key="28">
    <source>
        <dbReference type="SAM" id="Phobius"/>
    </source>
</evidence>
<feature type="transmembrane region" description="Helical" evidence="28">
    <location>
        <begin position="258"/>
        <end position="280"/>
    </location>
</feature>
<dbReference type="GO" id="GO:0020037">
    <property type="term" value="F:heme binding"/>
    <property type="evidence" value="ECO:0007669"/>
    <property type="project" value="InterPro"/>
</dbReference>
<evidence type="ECO:0000256" key="23">
    <source>
        <dbReference type="ARBA" id="ARBA00052652"/>
    </source>
</evidence>
<accession>A0A9W9NFM5</accession>
<comment type="caution">
    <text evidence="29">The sequence shown here is derived from an EMBL/GenBank/DDBJ whole genome shotgun (WGS) entry which is preliminary data.</text>
</comment>
<reference evidence="29" key="1">
    <citation type="submission" date="2022-11" db="EMBL/GenBank/DDBJ databases">
        <authorList>
            <person name="Petersen C."/>
        </authorList>
    </citation>
    <scope>NUCLEOTIDE SEQUENCE</scope>
    <source>
        <strain evidence="29">IBT 23319</strain>
    </source>
</reference>
<comment type="similarity">
    <text evidence="27">Belongs to the cytochrome P450 family.</text>
</comment>
<evidence type="ECO:0000256" key="13">
    <source>
        <dbReference type="ARBA" id="ARBA00022982"/>
    </source>
</evidence>
<evidence type="ECO:0000256" key="9">
    <source>
        <dbReference type="ARBA" id="ARBA00022643"/>
    </source>
</evidence>
<dbReference type="SUPFAM" id="SSF48264">
    <property type="entry name" value="Cytochrome P450"/>
    <property type="match status" value="1"/>
</dbReference>
<dbReference type="RefSeq" id="XP_056495477.1">
    <property type="nucleotide sequence ID" value="XM_056650413.1"/>
</dbReference>
<comment type="similarity">
    <text evidence="4">In the N-terminal section; belongs to the cytochrome P450 family.</text>
</comment>
<evidence type="ECO:0000313" key="29">
    <source>
        <dbReference type="EMBL" id="KAJ5217883.1"/>
    </source>
</evidence>
<keyword evidence="30" id="KW-1185">Reference proteome</keyword>
<dbReference type="PROSITE" id="PS00086">
    <property type="entry name" value="CYTOCHROME_P450"/>
    <property type="match status" value="1"/>
</dbReference>
<evidence type="ECO:0000256" key="11">
    <source>
        <dbReference type="ARBA" id="ARBA00022827"/>
    </source>
</evidence>
<dbReference type="GO" id="GO:0043386">
    <property type="term" value="P:mycotoxin biosynthetic process"/>
    <property type="evidence" value="ECO:0007669"/>
    <property type="project" value="UniProtKB-ARBA"/>
</dbReference>
<dbReference type="GeneID" id="81389580"/>
<proteinExistence type="inferred from homology"/>
<keyword evidence="28" id="KW-0472">Membrane</keyword>
<keyword evidence="16 27" id="KW-0503">Monooxygenase</keyword>
<evidence type="ECO:0000256" key="20">
    <source>
        <dbReference type="ARBA" id="ARBA00050670"/>
    </source>
</evidence>
<evidence type="ECO:0000256" key="3">
    <source>
        <dbReference type="ARBA" id="ARBA00001974"/>
    </source>
</evidence>
<evidence type="ECO:0000256" key="8">
    <source>
        <dbReference type="ARBA" id="ARBA00022630"/>
    </source>
</evidence>
<dbReference type="InterPro" id="IPR001128">
    <property type="entry name" value="Cyt_P450"/>
</dbReference>
<dbReference type="InterPro" id="IPR002401">
    <property type="entry name" value="Cyt_P450_E_grp-I"/>
</dbReference>
<keyword evidence="8" id="KW-0285">Flavoprotein</keyword>
<dbReference type="PANTHER" id="PTHR24305:SF108">
    <property type="entry name" value="P450, PUTATIVE (EUROFUNG)-RELATED"/>
    <property type="match status" value="1"/>
</dbReference>
<keyword evidence="10 26" id="KW-0479">Metal-binding</keyword>
<evidence type="ECO:0000256" key="15">
    <source>
        <dbReference type="ARBA" id="ARBA00023004"/>
    </source>
</evidence>
<dbReference type="Pfam" id="PF00067">
    <property type="entry name" value="p450"/>
    <property type="match status" value="1"/>
</dbReference>
<sequence>MSSELPHPPGVPILGNIFDVDPKDTWNSLIKISKQYGPICKINVLGKQLVFISNVALLNEICDERRFRKCVTGPIVVMRDLANDCLFTAYHDEKIWDITHRIMKPYVSSATVSTETTFADMATVIPDLTKKWTSSPQKRVLFANDLARLLMTSVIQSFYNQRIHVLDSEESPPLIEAWESITQEAMLRPTRPKLLTWLFHQGKFAKDIQLMRQFAENIVKTRRENPSQDRDDLLHALLHNSDPVTGEKLNETRIIDEVVTMFIGAATSANLVTYAIYYLLLNPEKLANARSEIDSIVNGTDQIELAHLNKLSYIEAIIREALRLSATAPGFNIEPIPTESKAPILLAGGKYQIPHNQPMIVILHTVNRDPDVFEDPEVFIPERMLGEKWDALPQGARKGFGNGRRECFGKMWAWRWSIFTLASIIKDVDFEFADSNYRFTSNGAFTVKPLDFYGLVSPRKR</sequence>
<dbReference type="InterPro" id="IPR017972">
    <property type="entry name" value="Cyt_P450_CS"/>
</dbReference>
<dbReference type="Gene3D" id="1.10.630.10">
    <property type="entry name" value="Cytochrome P450"/>
    <property type="match status" value="1"/>
</dbReference>
<evidence type="ECO:0000256" key="12">
    <source>
        <dbReference type="ARBA" id="ARBA00022857"/>
    </source>
</evidence>
<keyword evidence="13" id="KW-0249">Electron transport</keyword>
<feature type="binding site" description="axial binding residue" evidence="26">
    <location>
        <position position="407"/>
    </location>
    <ligand>
        <name>heme</name>
        <dbReference type="ChEBI" id="CHEBI:30413"/>
    </ligand>
    <ligandPart>
        <name>Fe</name>
        <dbReference type="ChEBI" id="CHEBI:18248"/>
    </ligandPart>
</feature>
<dbReference type="AlphaFoldDB" id="A0A9W9NFM5"/>
<evidence type="ECO:0000256" key="1">
    <source>
        <dbReference type="ARBA" id="ARBA00001917"/>
    </source>
</evidence>
<keyword evidence="15 26" id="KW-0408">Iron</keyword>
<comment type="cofactor">
    <cofactor evidence="2 26">
        <name>heme</name>
        <dbReference type="ChEBI" id="CHEBI:30413"/>
    </cofactor>
</comment>
<evidence type="ECO:0000256" key="2">
    <source>
        <dbReference type="ARBA" id="ARBA00001971"/>
    </source>
</evidence>
<keyword evidence="28" id="KW-1133">Transmembrane helix</keyword>
<keyword evidence="11" id="KW-0274">FAD</keyword>
<dbReference type="PRINTS" id="PR00463">
    <property type="entry name" value="EP450I"/>
</dbReference>
<dbReference type="InterPro" id="IPR036396">
    <property type="entry name" value="Cyt_P450_sf"/>
</dbReference>
<keyword evidence="9" id="KW-0288">FMN</keyword>
<evidence type="ECO:0000256" key="19">
    <source>
        <dbReference type="ARBA" id="ARBA00049342"/>
    </source>
</evidence>
<dbReference type="GO" id="GO:0005506">
    <property type="term" value="F:iron ion binding"/>
    <property type="evidence" value="ECO:0007669"/>
    <property type="project" value="InterPro"/>
</dbReference>
<comment type="cofactor">
    <cofactor evidence="1">
        <name>FMN</name>
        <dbReference type="ChEBI" id="CHEBI:58210"/>
    </cofactor>
</comment>
<evidence type="ECO:0000256" key="14">
    <source>
        <dbReference type="ARBA" id="ARBA00023002"/>
    </source>
</evidence>
<dbReference type="Proteomes" id="UP001147733">
    <property type="component" value="Unassembled WGS sequence"/>
</dbReference>
<evidence type="ECO:0000256" key="21">
    <source>
        <dbReference type="ARBA" id="ARBA00050725"/>
    </source>
</evidence>
<evidence type="ECO:0000256" key="16">
    <source>
        <dbReference type="ARBA" id="ARBA00023033"/>
    </source>
</evidence>
<evidence type="ECO:0000256" key="22">
    <source>
        <dbReference type="ARBA" id="ARBA00051516"/>
    </source>
</evidence>
<keyword evidence="12" id="KW-0521">NADP</keyword>
<dbReference type="EC" id="1.14.14.1" evidence="5"/>
<evidence type="ECO:0000256" key="24">
    <source>
        <dbReference type="ARBA" id="ARBA00069187"/>
    </source>
</evidence>
<keyword evidence="7 26" id="KW-0349">Heme</keyword>
<comment type="catalytic activity">
    <reaction evidence="19">
        <text>2 oxidized [cytochrome P450] + NADPH = 2 reduced [cytochrome P450] + NADP(+) + H(+)</text>
        <dbReference type="Rhea" id="RHEA:24040"/>
        <dbReference type="Rhea" id="RHEA-COMP:14627"/>
        <dbReference type="Rhea" id="RHEA-COMP:14628"/>
        <dbReference type="ChEBI" id="CHEBI:15378"/>
        <dbReference type="ChEBI" id="CHEBI:55376"/>
        <dbReference type="ChEBI" id="CHEBI:57783"/>
        <dbReference type="ChEBI" id="CHEBI:58349"/>
        <dbReference type="ChEBI" id="CHEBI:60344"/>
        <dbReference type="EC" id="1.6.2.4"/>
    </reaction>
</comment>
<reference evidence="29" key="2">
    <citation type="journal article" date="2023" name="IMA Fungus">
        <title>Comparative genomic study of the Penicillium genus elucidates a diverse pangenome and 15 lateral gene transfer events.</title>
        <authorList>
            <person name="Petersen C."/>
            <person name="Sorensen T."/>
            <person name="Nielsen M.R."/>
            <person name="Sondergaard T.E."/>
            <person name="Sorensen J.L."/>
            <person name="Fitzpatrick D.A."/>
            <person name="Frisvad J.C."/>
            <person name="Nielsen K.L."/>
        </authorList>
    </citation>
    <scope>NUCLEOTIDE SEQUENCE</scope>
    <source>
        <strain evidence="29">IBT 23319</strain>
    </source>
</reference>
<evidence type="ECO:0000256" key="25">
    <source>
        <dbReference type="ARBA" id="ARBA00081991"/>
    </source>
</evidence>